<dbReference type="Proteomes" id="UP001168540">
    <property type="component" value="Unassembled WGS sequence"/>
</dbReference>
<dbReference type="InterPro" id="IPR010169">
    <property type="entry name" value="AcOrn-deacetyl"/>
</dbReference>
<dbReference type="PANTHER" id="PTHR43808">
    <property type="entry name" value="ACETYLORNITHINE DEACETYLASE"/>
    <property type="match status" value="1"/>
</dbReference>
<keyword evidence="6" id="KW-1185">Reference proteome</keyword>
<keyword evidence="2 5" id="KW-0378">Hydrolase</keyword>
<dbReference type="NCBIfam" id="TIGR01892">
    <property type="entry name" value="AcOrn-deacetyl"/>
    <property type="match status" value="1"/>
</dbReference>
<keyword evidence="3" id="KW-0170">Cobalt</keyword>
<gene>
    <name evidence="5" type="primary">argE</name>
    <name evidence="5" type="ORF">QU481_01600</name>
</gene>
<comment type="caution">
    <text evidence="5">The sequence shown here is derived from an EMBL/GenBank/DDBJ whole genome shotgun (WGS) entry which is preliminary data.</text>
</comment>
<evidence type="ECO:0000256" key="3">
    <source>
        <dbReference type="ARBA" id="ARBA00023285"/>
    </source>
</evidence>
<dbReference type="EMBL" id="JAUEDK010000002">
    <property type="protein sequence ID" value="MDN0073588.1"/>
    <property type="molecule type" value="Genomic_DNA"/>
</dbReference>
<dbReference type="EC" id="3.5.1.16" evidence="5"/>
<evidence type="ECO:0000256" key="1">
    <source>
        <dbReference type="ARBA" id="ARBA00022723"/>
    </source>
</evidence>
<dbReference type="Pfam" id="PF01546">
    <property type="entry name" value="Peptidase_M20"/>
    <property type="match status" value="1"/>
</dbReference>
<dbReference type="GO" id="GO:0008777">
    <property type="term" value="F:acetylornithine deacetylase activity"/>
    <property type="evidence" value="ECO:0007669"/>
    <property type="project" value="UniProtKB-EC"/>
</dbReference>
<dbReference type="InterPro" id="IPR002933">
    <property type="entry name" value="Peptidase_M20"/>
</dbReference>
<reference evidence="5" key="1">
    <citation type="submission" date="2023-06" db="EMBL/GenBank/DDBJ databases">
        <authorList>
            <person name="Zhang S."/>
        </authorList>
    </citation>
    <scope>NUCLEOTIDE SEQUENCE</scope>
    <source>
        <strain evidence="5">SG2303</strain>
    </source>
</reference>
<feature type="domain" description="Peptidase M20 dimerisation" evidence="4">
    <location>
        <begin position="173"/>
        <end position="283"/>
    </location>
</feature>
<accession>A0ABT7XII3</accession>
<protein>
    <submittedName>
        <fullName evidence="5">Acetylornithine deacetylase</fullName>
        <ecNumber evidence="5">3.5.1.16</ecNumber>
    </submittedName>
</protein>
<keyword evidence="1" id="KW-0479">Metal-binding</keyword>
<dbReference type="CDD" id="cd03894">
    <property type="entry name" value="M20_ArgE"/>
    <property type="match status" value="1"/>
</dbReference>
<dbReference type="NCBIfam" id="NF005710">
    <property type="entry name" value="PRK07522.1"/>
    <property type="match status" value="1"/>
</dbReference>
<dbReference type="SUPFAM" id="SSF55031">
    <property type="entry name" value="Bacterial exopeptidase dimerisation domain"/>
    <property type="match status" value="1"/>
</dbReference>
<proteinExistence type="predicted"/>
<dbReference type="Gene3D" id="3.30.70.360">
    <property type="match status" value="1"/>
</dbReference>
<dbReference type="InterPro" id="IPR036264">
    <property type="entry name" value="Bact_exopeptidase_dim_dom"/>
</dbReference>
<evidence type="ECO:0000313" key="5">
    <source>
        <dbReference type="EMBL" id="MDN0073588.1"/>
    </source>
</evidence>
<evidence type="ECO:0000259" key="4">
    <source>
        <dbReference type="Pfam" id="PF07687"/>
    </source>
</evidence>
<evidence type="ECO:0000256" key="2">
    <source>
        <dbReference type="ARBA" id="ARBA00022801"/>
    </source>
</evidence>
<evidence type="ECO:0000313" key="6">
    <source>
        <dbReference type="Proteomes" id="UP001168540"/>
    </source>
</evidence>
<name>A0ABT7XII3_9NEIS</name>
<dbReference type="SUPFAM" id="SSF53187">
    <property type="entry name" value="Zn-dependent exopeptidases"/>
    <property type="match status" value="1"/>
</dbReference>
<dbReference type="Pfam" id="PF07687">
    <property type="entry name" value="M20_dimer"/>
    <property type="match status" value="1"/>
</dbReference>
<dbReference type="RefSeq" id="WP_289828116.1">
    <property type="nucleotide sequence ID" value="NZ_JAUEDK010000002.1"/>
</dbReference>
<dbReference type="Gene3D" id="3.40.630.10">
    <property type="entry name" value="Zn peptidases"/>
    <property type="match status" value="1"/>
</dbReference>
<dbReference type="InterPro" id="IPR011650">
    <property type="entry name" value="Peptidase_M20_dimer"/>
</dbReference>
<dbReference type="InterPro" id="IPR050072">
    <property type="entry name" value="Peptidase_M20A"/>
</dbReference>
<organism evidence="5 6">
    <name type="scientific">Crenobacter oryzisoli</name>
    <dbReference type="NCBI Taxonomy" id="3056844"/>
    <lineage>
        <taxon>Bacteria</taxon>
        <taxon>Pseudomonadati</taxon>
        <taxon>Pseudomonadota</taxon>
        <taxon>Betaproteobacteria</taxon>
        <taxon>Neisseriales</taxon>
        <taxon>Neisseriaceae</taxon>
        <taxon>Crenobacter</taxon>
    </lineage>
</organism>
<dbReference type="PANTHER" id="PTHR43808:SF31">
    <property type="entry name" value="N-ACETYL-L-CITRULLINE DEACETYLASE"/>
    <property type="match status" value="1"/>
</dbReference>
<sequence>MEIRQLLSRLVGFDTTSRLSNRELIDWVVDYLATLGVAAQLSYSEDGQKANLFARVGSVDVPAIVLSGHTDVVPVDGQAWSSEPFHVVERDGRLYGRGTADMKGFIACALALLPEAVARAERGELVVPLALALSYDEEVGCLGVHTLVADLKRRGEKVAGCIVGEPTSMQPVVAHKGIAHYKVCVTGREAHSSLTPLGVNAIEYAARLITFVRELADREASGGRQVALYDVPYTTLQTGLVHGGIAGNIVPRDCEFLIECRWLPGERHERFIEALQGEAERLLIEMRKVAPEASITVENVVHCPAFEADAASEVRCHVDALCDHAKGSGVAYSTEAGVFQQAGIPAVVCGPGSIREAHRPDEYVEIAQLQACFAWMLHLLDRLSRPGH</sequence>